<dbReference type="PANTHER" id="PTHR34968">
    <property type="entry name" value="AUGMIN SUBUNIT 5"/>
    <property type="match status" value="1"/>
</dbReference>
<dbReference type="PANTHER" id="PTHR34968:SF1">
    <property type="entry name" value="AUGMIN SUBUNIT 5"/>
    <property type="match status" value="1"/>
</dbReference>
<dbReference type="Proteomes" id="UP000237347">
    <property type="component" value="Unassembled WGS sequence"/>
</dbReference>
<evidence type="ECO:0000313" key="1">
    <source>
        <dbReference type="EMBL" id="KAK7812782.1"/>
    </source>
</evidence>
<organism evidence="1 2">
    <name type="scientific">Quercus suber</name>
    <name type="common">Cork oak</name>
    <dbReference type="NCBI Taxonomy" id="58331"/>
    <lineage>
        <taxon>Eukaryota</taxon>
        <taxon>Viridiplantae</taxon>
        <taxon>Streptophyta</taxon>
        <taxon>Embryophyta</taxon>
        <taxon>Tracheophyta</taxon>
        <taxon>Spermatophyta</taxon>
        <taxon>Magnoliopsida</taxon>
        <taxon>eudicotyledons</taxon>
        <taxon>Gunneridae</taxon>
        <taxon>Pentapetalae</taxon>
        <taxon>rosids</taxon>
        <taxon>fabids</taxon>
        <taxon>Fagales</taxon>
        <taxon>Fagaceae</taxon>
        <taxon>Quercus</taxon>
    </lineage>
</organism>
<dbReference type="InterPro" id="IPR044706">
    <property type="entry name" value="AUG5_plant"/>
</dbReference>
<evidence type="ECO:0000313" key="2">
    <source>
        <dbReference type="Proteomes" id="UP000237347"/>
    </source>
</evidence>
<comment type="caution">
    <text evidence="1">The sequence shown here is derived from an EMBL/GenBank/DDBJ whole genome shotgun (WGS) entry which is preliminary data.</text>
</comment>
<dbReference type="Pfam" id="PF14817">
    <property type="entry name" value="HAUS5"/>
    <property type="match status" value="1"/>
</dbReference>
<keyword evidence="2" id="KW-1185">Reference proteome</keyword>
<dbReference type="AlphaFoldDB" id="A0AAW0IEQ4"/>
<accession>A0AAW0IEQ4</accession>
<dbReference type="GO" id="GO:0005876">
    <property type="term" value="C:spindle microtubule"/>
    <property type="evidence" value="ECO:0007669"/>
    <property type="project" value="InterPro"/>
</dbReference>
<dbReference type="InterPro" id="IPR029131">
    <property type="entry name" value="HAUS5"/>
</dbReference>
<sequence length="208" mass="22463">MFGKYFSNTIMIHDGGVVAAELSKVVAGAPQLITIGTDKTLTIWDTISFKDIVTFWNQQPFAARENASSTIIPTCLVVVDISNGGKFLIDKEALLGSMWAIGSTGPGAVAAVEKNAALLTARVGSRDLSAIPSICCVSPALHYAAGALQNLGSLRKFEMLRFVVRSVYTIIEAHPLLVGFTNPKTEEEIYVIKLGAMRRKPLTRYSND</sequence>
<reference evidence="1 2" key="1">
    <citation type="journal article" date="2018" name="Sci. Data">
        <title>The draft genome sequence of cork oak.</title>
        <authorList>
            <person name="Ramos A.M."/>
            <person name="Usie A."/>
            <person name="Barbosa P."/>
            <person name="Barros P.M."/>
            <person name="Capote T."/>
            <person name="Chaves I."/>
            <person name="Simoes F."/>
            <person name="Abreu I."/>
            <person name="Carrasquinho I."/>
            <person name="Faro C."/>
            <person name="Guimaraes J.B."/>
            <person name="Mendonca D."/>
            <person name="Nobrega F."/>
            <person name="Rodrigues L."/>
            <person name="Saibo N.J.M."/>
            <person name="Varela M.C."/>
            <person name="Egas C."/>
            <person name="Matos J."/>
            <person name="Miguel C.M."/>
            <person name="Oliveira M.M."/>
            <person name="Ricardo C.P."/>
            <person name="Goncalves S."/>
        </authorList>
    </citation>
    <scope>NUCLEOTIDE SEQUENCE [LARGE SCALE GENOMIC DNA]</scope>
    <source>
        <strain evidence="2">cv. HL8</strain>
    </source>
</reference>
<dbReference type="GO" id="GO:0051225">
    <property type="term" value="P:spindle assembly"/>
    <property type="evidence" value="ECO:0007669"/>
    <property type="project" value="InterPro"/>
</dbReference>
<proteinExistence type="predicted"/>
<name>A0AAW0IEQ4_QUESU</name>
<dbReference type="GO" id="GO:0070652">
    <property type="term" value="C:HAUS complex"/>
    <property type="evidence" value="ECO:0007669"/>
    <property type="project" value="InterPro"/>
</dbReference>
<gene>
    <name evidence="1" type="primary">AUG5_5</name>
    <name evidence="1" type="ORF">CFP56_006790</name>
</gene>
<protein>
    <submittedName>
        <fullName evidence="1">Augmin subunit 5</fullName>
    </submittedName>
</protein>
<dbReference type="EMBL" id="PKMF04001403">
    <property type="protein sequence ID" value="KAK7812782.1"/>
    <property type="molecule type" value="Genomic_DNA"/>
</dbReference>